<dbReference type="AlphaFoldDB" id="A0A5B0PSX6"/>
<dbReference type="Proteomes" id="UP000324748">
    <property type="component" value="Unassembled WGS sequence"/>
</dbReference>
<gene>
    <name evidence="1" type="ORF">PGT21_033401</name>
</gene>
<protein>
    <submittedName>
        <fullName evidence="1">Uncharacterized protein</fullName>
    </submittedName>
</protein>
<proteinExistence type="predicted"/>
<comment type="caution">
    <text evidence="1">The sequence shown here is derived from an EMBL/GenBank/DDBJ whole genome shotgun (WGS) entry which is preliminary data.</text>
</comment>
<evidence type="ECO:0000313" key="2">
    <source>
        <dbReference type="Proteomes" id="UP000324748"/>
    </source>
</evidence>
<dbReference type="EMBL" id="VSWC01000041">
    <property type="protein sequence ID" value="KAA1104867.1"/>
    <property type="molecule type" value="Genomic_DNA"/>
</dbReference>
<name>A0A5B0PSX6_PUCGR</name>
<dbReference type="OrthoDB" id="10561559at2759"/>
<sequence length="61" mass="7438">MLIRRLIRTYEQLRRVRARIVQRQGYHGVSFITDVLLRRILAEVARLERRVFDLSEDELNQ</sequence>
<reference evidence="1 2" key="1">
    <citation type="submission" date="2019-05" db="EMBL/GenBank/DDBJ databases">
        <title>Emergence of the Ug99 lineage of the wheat stem rust pathogen through somatic hybridization.</title>
        <authorList>
            <person name="Li F."/>
            <person name="Upadhyaya N.M."/>
            <person name="Sperschneider J."/>
            <person name="Matny O."/>
            <person name="Nguyen-Phuc H."/>
            <person name="Mago R."/>
            <person name="Raley C."/>
            <person name="Miller M.E."/>
            <person name="Silverstein K.A.T."/>
            <person name="Henningsen E."/>
            <person name="Hirsch C.D."/>
            <person name="Visser B."/>
            <person name="Pretorius Z.A."/>
            <person name="Steffenson B.J."/>
            <person name="Schwessinger B."/>
            <person name="Dodds P.N."/>
            <person name="Figueroa M."/>
        </authorList>
    </citation>
    <scope>NUCLEOTIDE SEQUENCE [LARGE SCALE GENOMIC DNA]</scope>
    <source>
        <strain evidence="1">21-0</strain>
    </source>
</reference>
<evidence type="ECO:0000313" key="1">
    <source>
        <dbReference type="EMBL" id="KAA1104867.1"/>
    </source>
</evidence>
<accession>A0A5B0PSX6</accession>
<keyword evidence="2" id="KW-1185">Reference proteome</keyword>
<organism evidence="1 2">
    <name type="scientific">Puccinia graminis f. sp. tritici</name>
    <dbReference type="NCBI Taxonomy" id="56615"/>
    <lineage>
        <taxon>Eukaryota</taxon>
        <taxon>Fungi</taxon>
        <taxon>Dikarya</taxon>
        <taxon>Basidiomycota</taxon>
        <taxon>Pucciniomycotina</taxon>
        <taxon>Pucciniomycetes</taxon>
        <taxon>Pucciniales</taxon>
        <taxon>Pucciniaceae</taxon>
        <taxon>Puccinia</taxon>
    </lineage>
</organism>